<dbReference type="Gene3D" id="3.90.226.10">
    <property type="entry name" value="2-enoyl-CoA Hydratase, Chain A, domain 1"/>
    <property type="match status" value="1"/>
</dbReference>
<dbReference type="RefSeq" id="WP_102645968.1">
    <property type="nucleotide sequence ID" value="NZ_PNYA01000011.1"/>
</dbReference>
<organism evidence="8 9">
    <name type="scientific">Trinickia dabaoshanensis</name>
    <dbReference type="NCBI Taxonomy" id="564714"/>
    <lineage>
        <taxon>Bacteria</taxon>
        <taxon>Pseudomonadati</taxon>
        <taxon>Pseudomonadota</taxon>
        <taxon>Betaproteobacteria</taxon>
        <taxon>Burkholderiales</taxon>
        <taxon>Burkholderiaceae</taxon>
        <taxon>Trinickia</taxon>
    </lineage>
</organism>
<dbReference type="PANTHER" id="PTHR43602">
    <property type="match status" value="1"/>
</dbReference>
<dbReference type="InterPro" id="IPR052377">
    <property type="entry name" value="Mitochondrial_ECH-domain"/>
</dbReference>
<dbReference type="NCBIfam" id="NF006008">
    <property type="entry name" value="PRK08139.1"/>
    <property type="match status" value="1"/>
</dbReference>
<dbReference type="GO" id="GO:0006631">
    <property type="term" value="P:fatty acid metabolic process"/>
    <property type="evidence" value="ECO:0007669"/>
    <property type="project" value="UniProtKB-KW"/>
</dbReference>
<evidence type="ECO:0000256" key="1">
    <source>
        <dbReference type="ARBA" id="ARBA00005254"/>
    </source>
</evidence>
<keyword evidence="9" id="KW-1185">Reference proteome</keyword>
<comment type="caution">
    <text evidence="8">The sequence shown here is derived from an EMBL/GenBank/DDBJ whole genome shotgun (WGS) entry which is preliminary data.</text>
</comment>
<dbReference type="AlphaFoldDB" id="A0A2N7VQG6"/>
<keyword evidence="2" id="KW-0276">Fatty acid metabolism</keyword>
<dbReference type="GO" id="GO:0016836">
    <property type="term" value="F:hydro-lyase activity"/>
    <property type="evidence" value="ECO:0007669"/>
    <property type="project" value="TreeGrafter"/>
</dbReference>
<comment type="function">
    <text evidence="5">May play a role in fatty acid biosynthesis and insulin sensitivity.</text>
</comment>
<proteinExistence type="inferred from homology"/>
<evidence type="ECO:0000313" key="8">
    <source>
        <dbReference type="EMBL" id="PMS19381.1"/>
    </source>
</evidence>
<sequence>MNQSVSSASPSDSPSPSSSTLRVEPAAYGLPGVVRVTLDRPDAFNALSVQAIDELQATLSDIARSDARVVVLAAEGRAYCAGHDLKELQASPSLDFYRALFARCSSLMMTIQRMPQPVIARVQGVATAAGCQLVAMCDLAVAADTARFATSGIHYGLFCATPAVPLSRNIPRKAAFEMLMTGDFIDAAKARELGLINHMTPLDALDADVAALAKRICEKPAAAVRMGKSLFYRQLEMGIEAAYQAAGQTIACNAIDPAAQEGMQAFVEKRRPNWKE</sequence>
<dbReference type="EMBL" id="PNYA01000011">
    <property type="protein sequence ID" value="PMS19381.1"/>
    <property type="molecule type" value="Genomic_DNA"/>
</dbReference>
<feature type="compositionally biased region" description="Low complexity" evidence="7">
    <location>
        <begin position="1"/>
        <end position="19"/>
    </location>
</feature>
<name>A0A2N7VQG6_9BURK</name>
<evidence type="ECO:0000256" key="3">
    <source>
        <dbReference type="ARBA" id="ARBA00022946"/>
    </source>
</evidence>
<dbReference type="Proteomes" id="UP000235616">
    <property type="component" value="Unassembled WGS sequence"/>
</dbReference>
<accession>A0A2N7VQG6</accession>
<evidence type="ECO:0000256" key="4">
    <source>
        <dbReference type="ARBA" id="ARBA00023098"/>
    </source>
</evidence>
<dbReference type="InterPro" id="IPR029045">
    <property type="entry name" value="ClpP/crotonase-like_dom_sf"/>
</dbReference>
<dbReference type="OrthoDB" id="9807606at2"/>
<gene>
    <name evidence="8" type="ORF">C0Z18_13715</name>
</gene>
<dbReference type="Pfam" id="PF00378">
    <property type="entry name" value="ECH_1"/>
    <property type="match status" value="1"/>
</dbReference>
<evidence type="ECO:0000256" key="7">
    <source>
        <dbReference type="SAM" id="MobiDB-lite"/>
    </source>
</evidence>
<dbReference type="SUPFAM" id="SSF52096">
    <property type="entry name" value="ClpP/crotonase"/>
    <property type="match status" value="1"/>
</dbReference>
<dbReference type="Gene3D" id="1.10.12.10">
    <property type="entry name" value="Lyase 2-enoyl-coa Hydratase, Chain A, domain 2"/>
    <property type="match status" value="1"/>
</dbReference>
<evidence type="ECO:0000256" key="2">
    <source>
        <dbReference type="ARBA" id="ARBA00022832"/>
    </source>
</evidence>
<dbReference type="InterPro" id="IPR014748">
    <property type="entry name" value="Enoyl-CoA_hydra_C"/>
</dbReference>
<evidence type="ECO:0000313" key="9">
    <source>
        <dbReference type="Proteomes" id="UP000235616"/>
    </source>
</evidence>
<evidence type="ECO:0000256" key="5">
    <source>
        <dbReference type="ARBA" id="ARBA00037410"/>
    </source>
</evidence>
<feature type="region of interest" description="Disordered" evidence="7">
    <location>
        <begin position="1"/>
        <end position="23"/>
    </location>
</feature>
<protein>
    <recommendedName>
        <fullName evidence="6">Enoyl-CoA hydratase domain-containing protein 3, mitochondrial</fullName>
    </recommendedName>
</protein>
<dbReference type="CDD" id="cd06558">
    <property type="entry name" value="crotonase-like"/>
    <property type="match status" value="1"/>
</dbReference>
<keyword evidence="4" id="KW-0443">Lipid metabolism</keyword>
<dbReference type="PANTHER" id="PTHR43602:SF1">
    <property type="entry name" value="ENOYL-COA HYDRATASE DOMAIN-CONTAINING PROTEIN 3, MITOCHONDRIAL"/>
    <property type="match status" value="1"/>
</dbReference>
<reference evidence="8 9" key="1">
    <citation type="submission" date="2018-01" db="EMBL/GenBank/DDBJ databases">
        <title>Whole genome analyses suggest that Burkholderia sensu lato contains two further novel genera in the rhizoxinica-symbiotica group Mycetohabitans gen. nov., and Trinickia gen. nov.: implications for the evolution of diazotrophy and nodulation in the Burkholderiaceae.</title>
        <authorList>
            <person name="Estrada-de los Santos P."/>
            <person name="Palmer M."/>
            <person name="Chavez-Ramirez B."/>
            <person name="Beukes C."/>
            <person name="Steenkamp E.T."/>
            <person name="Hirsch A.M."/>
            <person name="Manyaka P."/>
            <person name="Maluk M."/>
            <person name="Lafos M."/>
            <person name="Crook M."/>
            <person name="Gross E."/>
            <person name="Simon M.F."/>
            <person name="Bueno dos Reis Junior F."/>
            <person name="Poole P.S."/>
            <person name="Venter S.N."/>
            <person name="James E.K."/>
        </authorList>
    </citation>
    <scope>NUCLEOTIDE SEQUENCE [LARGE SCALE GENOMIC DNA]</scope>
    <source>
        <strain evidence="8 9">GIMN1.004</strain>
    </source>
</reference>
<comment type="similarity">
    <text evidence="1">Belongs to the enoyl-CoA hydratase/isomerase family.</text>
</comment>
<keyword evidence="3" id="KW-0809">Transit peptide</keyword>
<evidence type="ECO:0000256" key="6">
    <source>
        <dbReference type="ARBA" id="ARBA00040545"/>
    </source>
</evidence>
<dbReference type="InterPro" id="IPR001753">
    <property type="entry name" value="Enoyl-CoA_hydra/iso"/>
</dbReference>